<dbReference type="CDD" id="cd10509">
    <property type="entry name" value="Zn-ribbon_RPC11"/>
    <property type="match status" value="1"/>
</dbReference>
<dbReference type="SMART" id="SM00440">
    <property type="entry name" value="ZnF_C2C2"/>
    <property type="match status" value="1"/>
</dbReference>
<keyword evidence="2 7" id="KW-0240">DNA-directed RNA polymerase</keyword>
<feature type="binding site" evidence="8">
    <location>
        <position position="8"/>
    </location>
    <ligand>
        <name>Zn(2+)</name>
        <dbReference type="ChEBI" id="CHEBI:29105"/>
        <label>1</label>
    </ligand>
</feature>
<evidence type="ECO:0000256" key="4">
    <source>
        <dbReference type="ARBA" id="ARBA00022771"/>
    </source>
</evidence>
<feature type="binding site" evidence="8">
    <location>
        <position position="27"/>
    </location>
    <ligand>
        <name>Zn(2+)</name>
        <dbReference type="ChEBI" id="CHEBI:29105"/>
        <label>1</label>
    </ligand>
</feature>
<dbReference type="AlphaFoldDB" id="A0A6P6RU90"/>
<evidence type="ECO:0000256" key="7">
    <source>
        <dbReference type="PIRNR" id="PIRNR005586"/>
    </source>
</evidence>
<proteinExistence type="inferred from homology"/>
<gene>
    <name evidence="13" type="primary">LOC113146826</name>
</gene>
<dbReference type="InterPro" id="IPR034014">
    <property type="entry name" value="Zn_ribbon_RPC11_C"/>
</dbReference>
<dbReference type="PANTHER" id="PTHR11239:SF12">
    <property type="entry name" value="DNA-DIRECTED RNA POLYMERASE III SUBUNIT RPC10"/>
    <property type="match status" value="1"/>
</dbReference>
<keyword evidence="3 8" id="KW-0479">Metal-binding</keyword>
<dbReference type="InterPro" id="IPR001529">
    <property type="entry name" value="Zn_ribbon_RPB9"/>
</dbReference>
<dbReference type="Proteomes" id="UP000515125">
    <property type="component" value="Unplaced"/>
</dbReference>
<dbReference type="InterPro" id="IPR012164">
    <property type="entry name" value="Rpa12/Rpb9/Rpc10/TFS"/>
</dbReference>
<keyword evidence="4 9" id="KW-0863">Zinc-finger</keyword>
<dbReference type="InterPro" id="IPR001222">
    <property type="entry name" value="Znf_TFIIS"/>
</dbReference>
<dbReference type="RefSeq" id="XP_026191114.1">
    <property type="nucleotide sequence ID" value="XM_026335329.1"/>
</dbReference>
<keyword evidence="5 8" id="KW-0862">Zinc</keyword>
<evidence type="ECO:0000256" key="8">
    <source>
        <dbReference type="PIRSR" id="PIRSR005586-1"/>
    </source>
</evidence>
<feature type="domain" description="TFIIS-type" evidence="11">
    <location>
        <begin position="67"/>
        <end position="102"/>
    </location>
</feature>
<comment type="similarity">
    <text evidence="7 10">Belongs to the archaeal rpoM/eukaryotic RPA12/RPB9/RPC11 RNA polymerase family.</text>
</comment>
<feature type="binding site" evidence="8">
    <location>
        <position position="98"/>
    </location>
    <ligand>
        <name>Zn(2+)</name>
        <dbReference type="ChEBI" id="CHEBI:29105"/>
        <label>2</label>
    </ligand>
</feature>
<keyword evidence="6 7" id="KW-0539">Nucleus</keyword>
<dbReference type="SUPFAM" id="SSF57783">
    <property type="entry name" value="Zinc beta-ribbon"/>
    <property type="match status" value="1"/>
</dbReference>
<dbReference type="GeneID" id="113146826"/>
<feature type="binding site" evidence="8">
    <location>
        <position position="70"/>
    </location>
    <ligand>
        <name>Zn(2+)</name>
        <dbReference type="ChEBI" id="CHEBI:29105"/>
        <label>2</label>
    </ligand>
</feature>
<feature type="binding site" evidence="8">
    <location>
        <position position="67"/>
    </location>
    <ligand>
        <name>Zn(2+)</name>
        <dbReference type="ChEBI" id="CHEBI:29105"/>
        <label>2</label>
    </ligand>
</feature>
<comment type="function">
    <text evidence="7">DNA-dependent RNA polymerase catalyzes the transcription of DNA into RNA using the four ribonucleoside triphosphates as substrates.</text>
</comment>
<evidence type="ECO:0000256" key="10">
    <source>
        <dbReference type="RuleBase" id="RU003474"/>
    </source>
</evidence>
<dbReference type="Gene3D" id="2.20.25.10">
    <property type="match status" value="1"/>
</dbReference>
<sequence>MALFCPTCHNMLLLRRDEQMEFYCQTCPYVFAIKQKVARKILLTPKKVDEPLSDSLQDTGAKIPAVCPSCSHTEAFFYQIQIRSSDEPMTSFFTCTECRFRWREN</sequence>
<comment type="subcellular location">
    <subcellularLocation>
        <location evidence="1 7">Nucleus</location>
    </subcellularLocation>
</comment>
<dbReference type="Pfam" id="PF01096">
    <property type="entry name" value="Zn_ribbon_TFIIS"/>
    <property type="match status" value="1"/>
</dbReference>
<evidence type="ECO:0000256" key="3">
    <source>
        <dbReference type="ARBA" id="ARBA00022723"/>
    </source>
</evidence>
<dbReference type="OrthoDB" id="282152at2759"/>
<keyword evidence="12" id="KW-1185">Reference proteome</keyword>
<organism evidence="12 13">
    <name type="scientific">Cyclospora cayetanensis</name>
    <dbReference type="NCBI Taxonomy" id="88456"/>
    <lineage>
        <taxon>Eukaryota</taxon>
        <taxon>Sar</taxon>
        <taxon>Alveolata</taxon>
        <taxon>Apicomplexa</taxon>
        <taxon>Conoidasida</taxon>
        <taxon>Coccidia</taxon>
        <taxon>Eucoccidiorida</taxon>
        <taxon>Eimeriorina</taxon>
        <taxon>Eimeriidae</taxon>
        <taxon>Cyclospora</taxon>
    </lineage>
</organism>
<dbReference type="PIRSF" id="PIRSF005586">
    <property type="entry name" value="RNApol_RpoM"/>
    <property type="match status" value="1"/>
</dbReference>
<evidence type="ECO:0000256" key="6">
    <source>
        <dbReference type="ARBA" id="ARBA00023242"/>
    </source>
</evidence>
<evidence type="ECO:0000256" key="5">
    <source>
        <dbReference type="ARBA" id="ARBA00022833"/>
    </source>
</evidence>
<dbReference type="GO" id="GO:0003676">
    <property type="term" value="F:nucleic acid binding"/>
    <property type="evidence" value="ECO:0007669"/>
    <property type="project" value="InterPro"/>
</dbReference>
<keyword evidence="7 10" id="KW-0804">Transcription</keyword>
<protein>
    <recommendedName>
        <fullName evidence="7">DNA-directed RNA polymerase subunit</fullName>
    </recommendedName>
</protein>
<dbReference type="GO" id="GO:0008270">
    <property type="term" value="F:zinc ion binding"/>
    <property type="evidence" value="ECO:0007669"/>
    <property type="project" value="UniProtKB-KW"/>
</dbReference>
<feature type="zinc finger region" description="C4-type" evidence="9">
    <location>
        <begin position="5"/>
        <end position="27"/>
    </location>
</feature>
<feature type="binding site" evidence="8">
    <location>
        <position position="95"/>
    </location>
    <ligand>
        <name>Zn(2+)</name>
        <dbReference type="ChEBI" id="CHEBI:29105"/>
        <label>2</label>
    </ligand>
</feature>
<evidence type="ECO:0000256" key="9">
    <source>
        <dbReference type="PIRSR" id="PIRSR005586-2"/>
    </source>
</evidence>
<evidence type="ECO:0000256" key="2">
    <source>
        <dbReference type="ARBA" id="ARBA00022478"/>
    </source>
</evidence>
<dbReference type="GO" id="GO:0003899">
    <property type="term" value="F:DNA-directed RNA polymerase activity"/>
    <property type="evidence" value="ECO:0007669"/>
    <property type="project" value="InterPro"/>
</dbReference>
<accession>A0A6P6RU90</accession>
<feature type="binding site" evidence="8">
    <location>
        <position position="24"/>
    </location>
    <ligand>
        <name>Zn(2+)</name>
        <dbReference type="ChEBI" id="CHEBI:29105"/>
        <label>1</label>
    </ligand>
</feature>
<dbReference type="PANTHER" id="PTHR11239">
    <property type="entry name" value="DNA-DIRECTED RNA POLYMERASE"/>
    <property type="match status" value="1"/>
</dbReference>
<evidence type="ECO:0000313" key="13">
    <source>
        <dbReference type="RefSeq" id="XP_026191114.1"/>
    </source>
</evidence>
<evidence type="ECO:0000313" key="12">
    <source>
        <dbReference type="Proteomes" id="UP000515125"/>
    </source>
</evidence>
<dbReference type="GO" id="GO:0005666">
    <property type="term" value="C:RNA polymerase III complex"/>
    <property type="evidence" value="ECO:0007669"/>
    <property type="project" value="TreeGrafter"/>
</dbReference>
<feature type="binding site" evidence="8">
    <location>
        <position position="5"/>
    </location>
    <ligand>
        <name>Zn(2+)</name>
        <dbReference type="ChEBI" id="CHEBI:29105"/>
        <label>1</label>
    </ligand>
</feature>
<dbReference type="Pfam" id="PF02150">
    <property type="entry name" value="Zn_ribbon_RPB9"/>
    <property type="match status" value="1"/>
</dbReference>
<evidence type="ECO:0000259" key="11">
    <source>
        <dbReference type="PROSITE" id="PS00466"/>
    </source>
</evidence>
<dbReference type="SMART" id="SM00661">
    <property type="entry name" value="RPOL9"/>
    <property type="match status" value="1"/>
</dbReference>
<dbReference type="GO" id="GO:0006386">
    <property type="term" value="P:termination of RNA polymerase III transcription"/>
    <property type="evidence" value="ECO:0007669"/>
    <property type="project" value="TreeGrafter"/>
</dbReference>
<evidence type="ECO:0000256" key="1">
    <source>
        <dbReference type="ARBA" id="ARBA00004123"/>
    </source>
</evidence>
<name>A0A6P6RU90_9EIME</name>
<reference evidence="13" key="1">
    <citation type="submission" date="2025-08" db="UniProtKB">
        <authorList>
            <consortium name="RefSeq"/>
        </authorList>
    </citation>
    <scope>IDENTIFICATION</scope>
</reference>
<dbReference type="PROSITE" id="PS00466">
    <property type="entry name" value="ZF_TFIIS_1"/>
    <property type="match status" value="1"/>
</dbReference>